<dbReference type="RefSeq" id="WP_015159492.1">
    <property type="nucleotide sequence ID" value="NC_019697.1"/>
</dbReference>
<proteinExistence type="predicted"/>
<dbReference type="KEGG" id="cmp:Cha6605_2261"/>
<evidence type="ECO:0000313" key="4">
    <source>
        <dbReference type="Proteomes" id="UP000010366"/>
    </source>
</evidence>
<dbReference type="AlphaFoldDB" id="K9UG12"/>
<evidence type="ECO:0000313" key="3">
    <source>
        <dbReference type="EMBL" id="AFY93341.1"/>
    </source>
</evidence>
<sequence>MRPDLLALTIDDLITLSNRGLVKRAQQELQSPDLTGEIVEDDAGNITANWSDEICCKLPAKTTLAQSQCSCPATNLCRHLLRSVLFYQSQSAVIPAPTSTIISRIEPSLPQIVEWNPATIGDETLQKHYSKATLTKLRSQFDAGQVIGVHCGTKPTAHLHSLSLNLRFLVPDDIRYIHCDCDEGAPCSHVPLAVWAFRQLPADRRHGLISTELQPLSVPTALLDELEIHLLELADVGLIGINQVLRDRLARLEQRCRSDGLIWIAEIVVDLLQAHDYYQQHDAQFDIDRVINYLAEIFIRSDAIRHHDRVQNPVPLLFVRGSAQDTIVALGSSRLVGLGCGAMLQSAGATLTAYLQDVDSGTVVAMSRYFANPDDNLDPKPCWQLAQHSMSKGIQLGEIGSGQILIKGGKRTPSYQLIPGRSPMSLNPQSYQWEKLRSPLLVDDFGELIDRLQELPPRELRPRRITEQLQVLAISEVRSIDFDPVTQTVRSIVADKLGRQAEIVHPYTHRSRFGVESMLSQLQQPDTLKFISAQVSLDARSLVLAPMALVFETGGARQMLQPWIASPQTIHETQIIGDLAGADPIVDNSPIANYRRELTTALQELWLVGLDRADSRHLQQWQRLAQQGTQIGFDRFVRPIDRFAQALAQKFNTLDWDKRVAREALAIATVLSQLAR</sequence>
<dbReference type="eggNOG" id="COG4715">
    <property type="taxonomic scope" value="Bacteria"/>
</dbReference>
<keyword evidence="4" id="KW-1185">Reference proteome</keyword>
<organism evidence="3 4">
    <name type="scientific">Chamaesiphon minutus (strain ATCC 27169 / PCC 6605)</name>
    <dbReference type="NCBI Taxonomy" id="1173020"/>
    <lineage>
        <taxon>Bacteria</taxon>
        <taxon>Bacillati</taxon>
        <taxon>Cyanobacteriota</taxon>
        <taxon>Cyanophyceae</taxon>
        <taxon>Gomontiellales</taxon>
        <taxon>Chamaesiphonaceae</taxon>
        <taxon>Chamaesiphon</taxon>
    </lineage>
</organism>
<dbReference type="HOGENOM" id="CLU_020792_0_1_3"/>
<dbReference type="OrthoDB" id="242553at2"/>
<dbReference type="STRING" id="1173020.Cha6605_2261"/>
<keyword evidence="1" id="KW-0479">Metal-binding</keyword>
<dbReference type="InterPro" id="IPR007527">
    <property type="entry name" value="Znf_SWIM"/>
</dbReference>
<name>K9UG12_CHAP6</name>
<reference evidence="3 4" key="1">
    <citation type="submission" date="2012-05" db="EMBL/GenBank/DDBJ databases">
        <title>Finished chromosome of genome of Chamaesiphon sp. PCC 6605.</title>
        <authorList>
            <consortium name="US DOE Joint Genome Institute"/>
            <person name="Gugger M."/>
            <person name="Coursin T."/>
            <person name="Rippka R."/>
            <person name="Tandeau De Marsac N."/>
            <person name="Huntemann M."/>
            <person name="Wei C.-L."/>
            <person name="Han J."/>
            <person name="Detter J.C."/>
            <person name="Han C."/>
            <person name="Tapia R."/>
            <person name="Chen A."/>
            <person name="Kyrpides N."/>
            <person name="Mavromatis K."/>
            <person name="Markowitz V."/>
            <person name="Szeto E."/>
            <person name="Ivanova N."/>
            <person name="Pagani I."/>
            <person name="Pati A."/>
            <person name="Goodwin L."/>
            <person name="Nordberg H.P."/>
            <person name="Cantor M.N."/>
            <person name="Hua S.X."/>
            <person name="Woyke T."/>
            <person name="Kerfeld C.A."/>
        </authorList>
    </citation>
    <scope>NUCLEOTIDE SEQUENCE [LARGE SCALE GENOMIC DNA]</scope>
    <source>
        <strain evidence="4">ATCC 27169 / PCC 6605</strain>
    </source>
</reference>
<evidence type="ECO:0000256" key="1">
    <source>
        <dbReference type="PROSITE-ProRule" id="PRU00325"/>
    </source>
</evidence>
<dbReference type="Proteomes" id="UP000010366">
    <property type="component" value="Chromosome"/>
</dbReference>
<dbReference type="GO" id="GO:0008270">
    <property type="term" value="F:zinc ion binding"/>
    <property type="evidence" value="ECO:0007669"/>
    <property type="project" value="UniProtKB-KW"/>
</dbReference>
<accession>K9UG12</accession>
<evidence type="ECO:0000259" key="2">
    <source>
        <dbReference type="PROSITE" id="PS50966"/>
    </source>
</evidence>
<dbReference type="PROSITE" id="PS50966">
    <property type="entry name" value="ZF_SWIM"/>
    <property type="match status" value="1"/>
</dbReference>
<keyword evidence="1" id="KW-0863">Zinc-finger</keyword>
<feature type="domain" description="SWIM-type" evidence="2">
    <location>
        <begin position="54"/>
        <end position="88"/>
    </location>
</feature>
<protein>
    <recommendedName>
        <fullName evidence="2">SWIM-type domain-containing protein</fullName>
    </recommendedName>
</protein>
<dbReference type="EMBL" id="CP003600">
    <property type="protein sequence ID" value="AFY93341.1"/>
    <property type="molecule type" value="Genomic_DNA"/>
</dbReference>
<gene>
    <name evidence="3" type="ORF">Cha6605_2261</name>
</gene>
<keyword evidence="1" id="KW-0862">Zinc</keyword>